<feature type="binding site" evidence="4 6">
    <location>
        <position position="111"/>
    </location>
    <ligand>
        <name>substrate</name>
    </ligand>
</feature>
<gene>
    <name evidence="4" type="primary">truA</name>
    <name evidence="9" type="ORF">M670_04349</name>
</gene>
<comment type="caution">
    <text evidence="4">Lacks conserved residue(s) required for the propagation of feature annotation.</text>
</comment>
<comment type="similarity">
    <text evidence="1 4 7">Belongs to the tRNA pseudouridine synthase TruA family.</text>
</comment>
<evidence type="ECO:0000259" key="8">
    <source>
        <dbReference type="Pfam" id="PF01416"/>
    </source>
</evidence>
<dbReference type="InterPro" id="IPR001406">
    <property type="entry name" value="PsdUridine_synth_TruA"/>
</dbReference>
<comment type="catalytic activity">
    <reaction evidence="4 7">
        <text>uridine(38/39/40) in tRNA = pseudouridine(38/39/40) in tRNA</text>
        <dbReference type="Rhea" id="RHEA:22376"/>
        <dbReference type="Rhea" id="RHEA-COMP:10085"/>
        <dbReference type="Rhea" id="RHEA-COMP:10087"/>
        <dbReference type="ChEBI" id="CHEBI:65314"/>
        <dbReference type="ChEBI" id="CHEBI:65315"/>
        <dbReference type="EC" id="5.4.99.12"/>
    </reaction>
</comment>
<proteinExistence type="inferred from homology"/>
<dbReference type="InterPro" id="IPR020103">
    <property type="entry name" value="PsdUridine_synth_cat_dom_sf"/>
</dbReference>
<feature type="active site" description="Nucleophile" evidence="4 5">
    <location>
        <position position="53"/>
    </location>
</feature>
<dbReference type="GO" id="GO:0160147">
    <property type="term" value="F:tRNA pseudouridine(38-40) synthase activity"/>
    <property type="evidence" value="ECO:0007669"/>
    <property type="project" value="UniProtKB-EC"/>
</dbReference>
<feature type="domain" description="Pseudouridine synthase I TruA alpha/beta" evidence="8">
    <location>
        <begin position="144"/>
        <end position="245"/>
    </location>
</feature>
<dbReference type="GO" id="GO:0031119">
    <property type="term" value="P:tRNA pseudouridine synthesis"/>
    <property type="evidence" value="ECO:0007669"/>
    <property type="project" value="UniProtKB-UniRule"/>
</dbReference>
<name>A0A072NHY6_SCHAZ</name>
<dbReference type="PANTHER" id="PTHR11142:SF0">
    <property type="entry name" value="TRNA PSEUDOURIDINE SYNTHASE-LIKE 1"/>
    <property type="match status" value="1"/>
</dbReference>
<dbReference type="EMBL" id="JJRY01000026">
    <property type="protein sequence ID" value="KEF36513.1"/>
    <property type="molecule type" value="Genomic_DNA"/>
</dbReference>
<keyword evidence="3 4" id="KW-0413">Isomerase</keyword>
<evidence type="ECO:0000256" key="6">
    <source>
        <dbReference type="PIRSR" id="PIRSR001430-2"/>
    </source>
</evidence>
<organism evidence="9 10">
    <name type="scientific">Schinkia azotoformans MEV2011</name>
    <dbReference type="NCBI Taxonomy" id="1348973"/>
    <lineage>
        <taxon>Bacteria</taxon>
        <taxon>Bacillati</taxon>
        <taxon>Bacillota</taxon>
        <taxon>Bacilli</taxon>
        <taxon>Bacillales</taxon>
        <taxon>Bacillaceae</taxon>
        <taxon>Calidifontibacillus/Schinkia group</taxon>
        <taxon>Schinkia</taxon>
    </lineage>
</organism>
<dbReference type="Proteomes" id="UP000027936">
    <property type="component" value="Unassembled WGS sequence"/>
</dbReference>
<evidence type="ECO:0000313" key="10">
    <source>
        <dbReference type="Proteomes" id="UP000027936"/>
    </source>
</evidence>
<evidence type="ECO:0000256" key="7">
    <source>
        <dbReference type="RuleBase" id="RU003792"/>
    </source>
</evidence>
<dbReference type="Pfam" id="PF01416">
    <property type="entry name" value="PseudoU_synth_1"/>
    <property type="match status" value="2"/>
</dbReference>
<keyword evidence="2 4" id="KW-0819">tRNA processing</keyword>
<evidence type="ECO:0000256" key="1">
    <source>
        <dbReference type="ARBA" id="ARBA00009375"/>
    </source>
</evidence>
<dbReference type="CDD" id="cd02570">
    <property type="entry name" value="PseudoU_synth_EcTruA"/>
    <property type="match status" value="1"/>
</dbReference>
<dbReference type="InterPro" id="IPR020097">
    <property type="entry name" value="PsdUridine_synth_TruA_a/b_dom"/>
</dbReference>
<dbReference type="PIRSF" id="PIRSF001430">
    <property type="entry name" value="tRNA_psdUrid_synth"/>
    <property type="match status" value="1"/>
</dbReference>
<dbReference type="PANTHER" id="PTHR11142">
    <property type="entry name" value="PSEUDOURIDYLATE SYNTHASE"/>
    <property type="match status" value="1"/>
</dbReference>
<dbReference type="HAMAP" id="MF_00171">
    <property type="entry name" value="TruA"/>
    <property type="match status" value="1"/>
</dbReference>
<comment type="subunit">
    <text evidence="4">Homodimer.</text>
</comment>
<dbReference type="SUPFAM" id="SSF55120">
    <property type="entry name" value="Pseudouridine synthase"/>
    <property type="match status" value="1"/>
</dbReference>
<dbReference type="OrthoDB" id="9811823at2"/>
<dbReference type="InterPro" id="IPR020094">
    <property type="entry name" value="TruA/RsuA/RluB/E/F_N"/>
</dbReference>
<dbReference type="InterPro" id="IPR020095">
    <property type="entry name" value="PsdUridine_synth_TruA_C"/>
</dbReference>
<dbReference type="RefSeq" id="WP_035198200.1">
    <property type="nucleotide sequence ID" value="NZ_JJRY01000026.1"/>
</dbReference>
<dbReference type="GO" id="GO:0003723">
    <property type="term" value="F:RNA binding"/>
    <property type="evidence" value="ECO:0007669"/>
    <property type="project" value="InterPro"/>
</dbReference>
<dbReference type="EC" id="5.4.99.12" evidence="4"/>
<evidence type="ECO:0000256" key="4">
    <source>
        <dbReference type="HAMAP-Rule" id="MF_00171"/>
    </source>
</evidence>
<evidence type="ECO:0000256" key="5">
    <source>
        <dbReference type="PIRSR" id="PIRSR001430-1"/>
    </source>
</evidence>
<evidence type="ECO:0000256" key="2">
    <source>
        <dbReference type="ARBA" id="ARBA00022694"/>
    </source>
</evidence>
<comment type="function">
    <text evidence="4">Formation of pseudouridine at positions 38, 39 and 40 in the anticodon stem and loop of transfer RNAs.</text>
</comment>
<comment type="caution">
    <text evidence="9">The sequence shown here is derived from an EMBL/GenBank/DDBJ whole genome shotgun (WGS) entry which is preliminary data.</text>
</comment>
<dbReference type="Gene3D" id="3.30.70.580">
    <property type="entry name" value="Pseudouridine synthase I, catalytic domain, N-terminal subdomain"/>
    <property type="match status" value="1"/>
</dbReference>
<dbReference type="NCBIfam" id="TIGR00071">
    <property type="entry name" value="hisT_truA"/>
    <property type="match status" value="1"/>
</dbReference>
<accession>A0A072NHY6</accession>
<protein>
    <recommendedName>
        <fullName evidence="4">tRNA pseudouridine synthase A</fullName>
        <ecNumber evidence="4">5.4.99.12</ecNumber>
    </recommendedName>
    <alternativeName>
        <fullName evidence="4">tRNA pseudouridine(38-40) synthase</fullName>
    </alternativeName>
    <alternativeName>
        <fullName evidence="4">tRNA pseudouridylate synthase I</fullName>
    </alternativeName>
    <alternativeName>
        <fullName evidence="4">tRNA-uridine isomerase I</fullName>
    </alternativeName>
</protein>
<reference evidence="9 10" key="1">
    <citation type="submission" date="2014-04" db="EMBL/GenBank/DDBJ databases">
        <title>Draft genome sequence of Bacillus azotoformans MEV2011, a (co-) denitrifying strain unable to grow in the presence of oxygen.</title>
        <authorList>
            <person name="Nielsen M."/>
            <person name="Schreiber L."/>
            <person name="Finster K."/>
            <person name="Schramm A."/>
        </authorList>
    </citation>
    <scope>NUCLEOTIDE SEQUENCE [LARGE SCALE GENOMIC DNA]</scope>
    <source>
        <strain evidence="9 10">MEV2011</strain>
    </source>
</reference>
<feature type="domain" description="Pseudouridine synthase I TruA alpha/beta" evidence="8">
    <location>
        <begin position="9"/>
        <end position="105"/>
    </location>
</feature>
<evidence type="ECO:0000256" key="3">
    <source>
        <dbReference type="ARBA" id="ARBA00023235"/>
    </source>
</evidence>
<sequence length="245" mass="28376">MNRLKCTIAYDGTNFSGFQVQPNGRTVQGDIEKALFKLHKGEEIRIHPSGRTDAGVHAHGQVIHFDSPLSIPVDRYQMALNTLLPDDIVVETIENVNTDFHARYNVVKKEYRYFLLNQKERDVFRKNHSYYYPYAINLDRIIEATKYLLGTHDFTSFCSTKSDKENKVRTIEEIEIWKENNEIVFRFVGNGFLYNMVRIIVGTLLKVGQGKLEPEDIKVILEEKSRKAAGKTAPAHGLHLWKVWY</sequence>
<dbReference type="PATRIC" id="fig|1348973.3.peg.4226"/>
<dbReference type="AlphaFoldDB" id="A0A072NHY6"/>
<dbReference type="FunFam" id="3.30.70.580:FF:000001">
    <property type="entry name" value="tRNA pseudouridine synthase A"/>
    <property type="match status" value="1"/>
</dbReference>
<evidence type="ECO:0000313" key="9">
    <source>
        <dbReference type="EMBL" id="KEF36513.1"/>
    </source>
</evidence>
<dbReference type="Gene3D" id="3.30.70.660">
    <property type="entry name" value="Pseudouridine synthase I, catalytic domain, C-terminal subdomain"/>
    <property type="match status" value="1"/>
</dbReference>